<dbReference type="Proteomes" id="UP000010729">
    <property type="component" value="Unassembled WGS sequence"/>
</dbReference>
<accession>N1V6Y7</accession>
<reference evidence="9 10" key="1">
    <citation type="journal article" date="2013" name="Genome Announc.">
        <title>Draft Genome Sequence of Arthrobacter crystallopoietes Strain BAB-32, Revealing Genes for Bioremediation.</title>
        <authorList>
            <person name="Joshi M.N."/>
            <person name="Pandit A.S."/>
            <person name="Sharma A."/>
            <person name="Pandya R.V."/>
            <person name="Desai S.M."/>
            <person name="Saxena A.K."/>
            <person name="Bagatharia S.B."/>
        </authorList>
    </citation>
    <scope>NUCLEOTIDE SEQUENCE [LARGE SCALE GENOMIC DNA]</scope>
    <source>
        <strain evidence="9 10">BAB-32</strain>
    </source>
</reference>
<feature type="domain" description="Glycine transporter" evidence="8">
    <location>
        <begin position="94"/>
        <end position="168"/>
    </location>
</feature>
<evidence type="ECO:0000256" key="6">
    <source>
        <dbReference type="ARBA" id="ARBA00023136"/>
    </source>
</evidence>
<proteinExistence type="inferred from homology"/>
<keyword evidence="10" id="KW-1185">Reference proteome</keyword>
<dbReference type="RefSeq" id="WP_005269276.1">
    <property type="nucleotide sequence ID" value="NZ_ANPE02000139.1"/>
</dbReference>
<name>N1V6Y7_9MICC</name>
<feature type="domain" description="Glycine transporter" evidence="8">
    <location>
        <begin position="9"/>
        <end position="81"/>
    </location>
</feature>
<dbReference type="PANTHER" id="PTHR30506:SF3">
    <property type="entry name" value="UPF0126 INNER MEMBRANE PROTEIN YADS-RELATED"/>
    <property type="match status" value="1"/>
</dbReference>
<comment type="similarity">
    <text evidence="2">Belongs to the UPF0126 family.</text>
</comment>
<dbReference type="InterPro" id="IPR005115">
    <property type="entry name" value="Gly_transporter"/>
</dbReference>
<feature type="transmembrane region" description="Helical" evidence="7">
    <location>
        <begin position="33"/>
        <end position="54"/>
    </location>
</feature>
<keyword evidence="6 7" id="KW-0472">Membrane</keyword>
<comment type="subcellular location">
    <subcellularLocation>
        <location evidence="1">Cell membrane</location>
        <topology evidence="1">Multi-pass membrane protein</topology>
    </subcellularLocation>
</comment>
<evidence type="ECO:0000259" key="8">
    <source>
        <dbReference type="Pfam" id="PF03458"/>
    </source>
</evidence>
<feature type="transmembrane region" description="Helical" evidence="7">
    <location>
        <begin position="66"/>
        <end position="85"/>
    </location>
</feature>
<feature type="transmembrane region" description="Helical" evidence="7">
    <location>
        <begin position="6"/>
        <end position="26"/>
    </location>
</feature>
<dbReference type="EMBL" id="ANPE02000139">
    <property type="protein sequence ID" value="EMY34018.1"/>
    <property type="molecule type" value="Genomic_DNA"/>
</dbReference>
<keyword evidence="3" id="KW-1003">Cell membrane</keyword>
<dbReference type="PANTHER" id="PTHR30506">
    <property type="entry name" value="INNER MEMBRANE PROTEIN"/>
    <property type="match status" value="1"/>
</dbReference>
<dbReference type="Pfam" id="PF03458">
    <property type="entry name" value="Gly_transporter"/>
    <property type="match status" value="2"/>
</dbReference>
<feature type="transmembrane region" description="Helical" evidence="7">
    <location>
        <begin position="174"/>
        <end position="199"/>
    </location>
</feature>
<evidence type="ECO:0000313" key="9">
    <source>
        <dbReference type="EMBL" id="EMY34018.1"/>
    </source>
</evidence>
<dbReference type="AlphaFoldDB" id="N1V6Y7"/>
<evidence type="ECO:0000256" key="5">
    <source>
        <dbReference type="ARBA" id="ARBA00022989"/>
    </source>
</evidence>
<sequence length="218" mass="22535">MAVVTVGLVLDLFGTFFFAMSGSLLAARRGLDIVASLFLGSMAGLGGGVIRDLVLGVVPSAFDRPVYFVPAVVAALVVFFLLSSVERFERPLLVFDAGGLALFCVTGTVKALEAGMNPVAAVLLGVTTAVGGGLTRDVVANRVPQLFNRKDIYAVPAMLGAALTAVLWETGVYVTGAAIGVAAVVFGLRVLSLHFGWHIPSAAGSWQRRPVDEGEGGA</sequence>
<feature type="transmembrane region" description="Helical" evidence="7">
    <location>
        <begin position="151"/>
        <end position="168"/>
    </location>
</feature>
<dbReference type="GO" id="GO:0005886">
    <property type="term" value="C:plasma membrane"/>
    <property type="evidence" value="ECO:0007669"/>
    <property type="project" value="UniProtKB-SubCell"/>
</dbReference>
<gene>
    <name evidence="9" type="ORF">D477_011896</name>
</gene>
<evidence type="ECO:0000256" key="1">
    <source>
        <dbReference type="ARBA" id="ARBA00004651"/>
    </source>
</evidence>
<feature type="transmembrane region" description="Helical" evidence="7">
    <location>
        <begin position="118"/>
        <end position="139"/>
    </location>
</feature>
<evidence type="ECO:0000313" key="10">
    <source>
        <dbReference type="Proteomes" id="UP000010729"/>
    </source>
</evidence>
<organism evidence="9 10">
    <name type="scientific">Arthrobacter crystallopoietes BAB-32</name>
    <dbReference type="NCBI Taxonomy" id="1246476"/>
    <lineage>
        <taxon>Bacteria</taxon>
        <taxon>Bacillati</taxon>
        <taxon>Actinomycetota</taxon>
        <taxon>Actinomycetes</taxon>
        <taxon>Micrococcales</taxon>
        <taxon>Micrococcaceae</taxon>
        <taxon>Crystallibacter</taxon>
    </lineage>
</organism>
<evidence type="ECO:0000256" key="4">
    <source>
        <dbReference type="ARBA" id="ARBA00022692"/>
    </source>
</evidence>
<evidence type="ECO:0000256" key="2">
    <source>
        <dbReference type="ARBA" id="ARBA00008193"/>
    </source>
</evidence>
<evidence type="ECO:0000256" key="3">
    <source>
        <dbReference type="ARBA" id="ARBA00022475"/>
    </source>
</evidence>
<comment type="caution">
    <text evidence="9">The sequence shown here is derived from an EMBL/GenBank/DDBJ whole genome shotgun (WGS) entry which is preliminary data.</text>
</comment>
<feature type="transmembrane region" description="Helical" evidence="7">
    <location>
        <begin position="92"/>
        <end position="112"/>
    </location>
</feature>
<keyword evidence="5 7" id="KW-1133">Transmembrane helix</keyword>
<protein>
    <submittedName>
        <fullName evidence="9">Membrane protein</fullName>
    </submittedName>
</protein>
<evidence type="ECO:0000256" key="7">
    <source>
        <dbReference type="SAM" id="Phobius"/>
    </source>
</evidence>
<keyword evidence="4 7" id="KW-0812">Transmembrane</keyword>